<keyword evidence="2" id="KW-1185">Reference proteome</keyword>
<gene>
    <name evidence="1" type="ORF">Val02_12350</name>
</gene>
<evidence type="ECO:0000313" key="1">
    <source>
        <dbReference type="EMBL" id="GIJ44349.1"/>
    </source>
</evidence>
<dbReference type="InterPro" id="IPR027417">
    <property type="entry name" value="P-loop_NTPase"/>
</dbReference>
<dbReference type="SUPFAM" id="SSF52540">
    <property type="entry name" value="P-loop containing nucleoside triphosphate hydrolases"/>
    <property type="match status" value="1"/>
</dbReference>
<proteinExistence type="predicted"/>
<sequence>MYVDLRSRSLLGERLRTARSRTFVGRQAEVDLFRAALAGGPHAVLHLHGPAGVGKSALLQRFADEATDSGRTVVHVDGRAAATPGEFQAQAQAATVDERAVLLVDSFERCRSLEQWLARQFLPRVPVGVVVVLAGREPLDPRCWSDLGWTETLRVVPVGNLSTGDARALLRAWRVPGAAHEAILSFTRGHPLALRLSAHAAPDETASIWQPPRDVVRALLAQLVGPLPSLAHRAALEACAHALVTTEDLLRAMCARDAADLFDWLRRLPFVTAGSHGLVADPLVREIVSADLRWRDPRGHADLRRRLRELTAARVLEVPDEDVLPAVAALYHLDDGMPTGAALERVVESAFRPTDDLTPLGGTTASRVYRSQGRLVAYLSQQSLASQPESDPLLTTAWEHSRRNRPLRPGEHLTVSRFAVHPDADRAVTDLVLLRITADWVRSEGLAWSYTALPDTDAWAPLMARLDQHPIRDIVTIAGRRYRMYAHDWRAVPHHVWFDPAQRPGPQAALAVLSQEEFDAAVRAALRRWHSPTELAANPLAGSRLVAARPEREPAAAVKAVVADALAALRADPRHARLYEVLAVTFLHGVPPTQELAARRLNVSFSTYRRHLAAGTAAVVETLWQAELSG</sequence>
<dbReference type="CDD" id="cd00009">
    <property type="entry name" value="AAA"/>
    <property type="match status" value="1"/>
</dbReference>
<protein>
    <submittedName>
        <fullName evidence="1">Uncharacterized protein</fullName>
    </submittedName>
</protein>
<dbReference type="Proteomes" id="UP000619260">
    <property type="component" value="Unassembled WGS sequence"/>
</dbReference>
<organism evidence="1 2">
    <name type="scientific">Virgisporangium aliadipatigenens</name>
    <dbReference type="NCBI Taxonomy" id="741659"/>
    <lineage>
        <taxon>Bacteria</taxon>
        <taxon>Bacillati</taxon>
        <taxon>Actinomycetota</taxon>
        <taxon>Actinomycetes</taxon>
        <taxon>Micromonosporales</taxon>
        <taxon>Micromonosporaceae</taxon>
        <taxon>Virgisporangium</taxon>
    </lineage>
</organism>
<accession>A0A8J4DNF2</accession>
<dbReference type="EMBL" id="BOPF01000003">
    <property type="protein sequence ID" value="GIJ44349.1"/>
    <property type="molecule type" value="Genomic_DNA"/>
</dbReference>
<reference evidence="1" key="1">
    <citation type="submission" date="2021-01" db="EMBL/GenBank/DDBJ databases">
        <title>Whole genome shotgun sequence of Virgisporangium aliadipatigenens NBRC 105644.</title>
        <authorList>
            <person name="Komaki H."/>
            <person name="Tamura T."/>
        </authorList>
    </citation>
    <scope>NUCLEOTIDE SEQUENCE</scope>
    <source>
        <strain evidence="1">NBRC 105644</strain>
    </source>
</reference>
<comment type="caution">
    <text evidence="1">The sequence shown here is derived from an EMBL/GenBank/DDBJ whole genome shotgun (WGS) entry which is preliminary data.</text>
</comment>
<dbReference type="Gene3D" id="3.40.50.300">
    <property type="entry name" value="P-loop containing nucleotide triphosphate hydrolases"/>
    <property type="match status" value="1"/>
</dbReference>
<dbReference type="AlphaFoldDB" id="A0A8J4DNF2"/>
<evidence type="ECO:0000313" key="2">
    <source>
        <dbReference type="Proteomes" id="UP000619260"/>
    </source>
</evidence>
<name>A0A8J4DNF2_9ACTN</name>